<dbReference type="OrthoDB" id="4312384at2759"/>
<gene>
    <name evidence="2" type="ORF">N7476_004499</name>
</gene>
<name>A0A9W9GK94_9EURO</name>
<reference evidence="2" key="1">
    <citation type="submission" date="2022-12" db="EMBL/GenBank/DDBJ databases">
        <authorList>
            <person name="Petersen C."/>
        </authorList>
    </citation>
    <scope>NUCLEOTIDE SEQUENCE</scope>
    <source>
        <strain evidence="2">IBT 21472</strain>
    </source>
</reference>
<dbReference type="AlphaFoldDB" id="A0A9W9GK94"/>
<evidence type="ECO:0000313" key="2">
    <source>
        <dbReference type="EMBL" id="KAJ5321497.1"/>
    </source>
</evidence>
<protein>
    <recommendedName>
        <fullName evidence="4">Secreted protein</fullName>
    </recommendedName>
</protein>
<feature type="chain" id="PRO_5041155147" description="Secreted protein" evidence="1">
    <location>
        <begin position="24"/>
        <end position="144"/>
    </location>
</feature>
<evidence type="ECO:0008006" key="4">
    <source>
        <dbReference type="Google" id="ProtNLM"/>
    </source>
</evidence>
<proteinExistence type="predicted"/>
<sequence>MNLQAGLYVTVLALLALPGLVSGYFIASAIPVISSPIPSAASPLASPAGKGHWEFDLYKDTKCTRTARTLKGDGSYDCRTDVPSGGAKGYNVKTLDFDCTVTLYQDSVCSQKKKITTLLANNQNMCSYVGGFTKKVKGYKVRCS</sequence>
<dbReference type="Proteomes" id="UP001147746">
    <property type="component" value="Unassembled WGS sequence"/>
</dbReference>
<reference evidence="2" key="2">
    <citation type="journal article" date="2023" name="IMA Fungus">
        <title>Comparative genomic study of the Penicillium genus elucidates a diverse pangenome and 15 lateral gene transfer events.</title>
        <authorList>
            <person name="Petersen C."/>
            <person name="Sorensen T."/>
            <person name="Nielsen M.R."/>
            <person name="Sondergaard T.E."/>
            <person name="Sorensen J.L."/>
            <person name="Fitzpatrick D.A."/>
            <person name="Frisvad J.C."/>
            <person name="Nielsen K.L."/>
        </authorList>
    </citation>
    <scope>NUCLEOTIDE SEQUENCE</scope>
    <source>
        <strain evidence="2">IBT 21472</strain>
    </source>
</reference>
<comment type="caution">
    <text evidence="2">The sequence shown here is derived from an EMBL/GenBank/DDBJ whole genome shotgun (WGS) entry which is preliminary data.</text>
</comment>
<keyword evidence="3" id="KW-1185">Reference proteome</keyword>
<organism evidence="2 3">
    <name type="scientific">Penicillium atrosanguineum</name>
    <dbReference type="NCBI Taxonomy" id="1132637"/>
    <lineage>
        <taxon>Eukaryota</taxon>
        <taxon>Fungi</taxon>
        <taxon>Dikarya</taxon>
        <taxon>Ascomycota</taxon>
        <taxon>Pezizomycotina</taxon>
        <taxon>Eurotiomycetes</taxon>
        <taxon>Eurotiomycetidae</taxon>
        <taxon>Eurotiales</taxon>
        <taxon>Aspergillaceae</taxon>
        <taxon>Penicillium</taxon>
    </lineage>
</organism>
<feature type="signal peptide" evidence="1">
    <location>
        <begin position="1"/>
        <end position="23"/>
    </location>
</feature>
<dbReference type="EMBL" id="JAPZBO010000003">
    <property type="protein sequence ID" value="KAJ5321497.1"/>
    <property type="molecule type" value="Genomic_DNA"/>
</dbReference>
<keyword evidence="1" id="KW-0732">Signal</keyword>
<evidence type="ECO:0000313" key="3">
    <source>
        <dbReference type="Proteomes" id="UP001147746"/>
    </source>
</evidence>
<accession>A0A9W9GK94</accession>
<evidence type="ECO:0000256" key="1">
    <source>
        <dbReference type="SAM" id="SignalP"/>
    </source>
</evidence>